<feature type="transmembrane region" description="Helical" evidence="11">
    <location>
        <begin position="835"/>
        <end position="859"/>
    </location>
</feature>
<dbReference type="Pfam" id="PF13246">
    <property type="entry name" value="Cation_ATPase"/>
    <property type="match status" value="1"/>
</dbReference>
<name>A0A1F4Y452_9BACT</name>
<feature type="transmembrane region" description="Helical" evidence="11">
    <location>
        <begin position="58"/>
        <end position="81"/>
    </location>
</feature>
<dbReference type="InterPro" id="IPR006068">
    <property type="entry name" value="ATPase_P-typ_cation-transptr_C"/>
</dbReference>
<evidence type="ECO:0000259" key="12">
    <source>
        <dbReference type="SMART" id="SM00831"/>
    </source>
</evidence>
<evidence type="ECO:0000256" key="8">
    <source>
        <dbReference type="ARBA" id="ARBA00022967"/>
    </source>
</evidence>
<dbReference type="PROSITE" id="PS00154">
    <property type="entry name" value="ATPASE_E1_E2"/>
    <property type="match status" value="1"/>
</dbReference>
<feature type="transmembrane region" description="Helical" evidence="11">
    <location>
        <begin position="733"/>
        <end position="757"/>
    </location>
</feature>
<evidence type="ECO:0000256" key="3">
    <source>
        <dbReference type="ARBA" id="ARBA00022553"/>
    </source>
</evidence>
<proteinExistence type="inferred from homology"/>
<dbReference type="PANTHER" id="PTHR43294:SF20">
    <property type="entry name" value="P-TYPE ATPASE"/>
    <property type="match status" value="1"/>
</dbReference>
<dbReference type="NCBIfam" id="TIGR01494">
    <property type="entry name" value="ATPase_P-type"/>
    <property type="match status" value="2"/>
</dbReference>
<evidence type="ECO:0000256" key="7">
    <source>
        <dbReference type="ARBA" id="ARBA00022842"/>
    </source>
</evidence>
<dbReference type="GO" id="GO:0012505">
    <property type="term" value="C:endomembrane system"/>
    <property type="evidence" value="ECO:0007669"/>
    <property type="project" value="UniProtKB-SubCell"/>
</dbReference>
<feature type="transmembrane region" description="Helical" evidence="11">
    <location>
        <begin position="662"/>
        <end position="682"/>
    </location>
</feature>
<feature type="transmembrane region" description="Helical" evidence="11">
    <location>
        <begin position="802"/>
        <end position="823"/>
    </location>
</feature>
<dbReference type="EMBL" id="MEXB01000012">
    <property type="protein sequence ID" value="OGC88083.1"/>
    <property type="molecule type" value="Genomic_DNA"/>
</dbReference>
<reference evidence="13 14" key="1">
    <citation type="journal article" date="2016" name="Nat. Commun.">
        <title>Thousands of microbial genomes shed light on interconnected biogeochemical processes in an aquifer system.</title>
        <authorList>
            <person name="Anantharaman K."/>
            <person name="Brown C.T."/>
            <person name="Hug L.A."/>
            <person name="Sharon I."/>
            <person name="Castelle C.J."/>
            <person name="Probst A.J."/>
            <person name="Thomas B.C."/>
            <person name="Singh A."/>
            <person name="Wilkins M.J."/>
            <person name="Karaoz U."/>
            <person name="Brodie E.L."/>
            <person name="Williams K.H."/>
            <person name="Hubbard S.S."/>
            <person name="Banfield J.F."/>
        </authorList>
    </citation>
    <scope>NUCLEOTIDE SEQUENCE [LARGE SCALE GENOMIC DNA]</scope>
</reference>
<evidence type="ECO:0000256" key="5">
    <source>
        <dbReference type="ARBA" id="ARBA00022741"/>
    </source>
</evidence>
<dbReference type="PRINTS" id="PR00120">
    <property type="entry name" value="HATPASE"/>
</dbReference>
<dbReference type="Proteomes" id="UP000176568">
    <property type="component" value="Unassembled WGS sequence"/>
</dbReference>
<dbReference type="SFLD" id="SFLDF00027">
    <property type="entry name" value="p-type_atpase"/>
    <property type="match status" value="1"/>
</dbReference>
<evidence type="ECO:0000256" key="2">
    <source>
        <dbReference type="ARBA" id="ARBA00005675"/>
    </source>
</evidence>
<evidence type="ECO:0000313" key="14">
    <source>
        <dbReference type="Proteomes" id="UP000176568"/>
    </source>
</evidence>
<dbReference type="SUPFAM" id="SSF81665">
    <property type="entry name" value="Calcium ATPase, transmembrane domain M"/>
    <property type="match status" value="1"/>
</dbReference>
<gene>
    <name evidence="13" type="ORF">A2419_01235</name>
</gene>
<dbReference type="InterPro" id="IPR036412">
    <property type="entry name" value="HAD-like_sf"/>
</dbReference>
<keyword evidence="7" id="KW-0460">Magnesium</keyword>
<dbReference type="Pfam" id="PF00690">
    <property type="entry name" value="Cation_ATPase_N"/>
    <property type="match status" value="1"/>
</dbReference>
<dbReference type="SFLD" id="SFLDS00003">
    <property type="entry name" value="Haloacid_Dehalogenase"/>
    <property type="match status" value="1"/>
</dbReference>
<keyword evidence="10 11" id="KW-0472">Membrane</keyword>
<dbReference type="Pfam" id="PF00122">
    <property type="entry name" value="E1-E2_ATPase"/>
    <property type="match status" value="1"/>
</dbReference>
<evidence type="ECO:0000313" key="13">
    <source>
        <dbReference type="EMBL" id="OGC88083.1"/>
    </source>
</evidence>
<sequence length="869" mass="94073">MNPDIQNRNFWHLSFEETAEVFETDIEKGLSAQEVQSRLLAFGNNTISVSKKMPGLKIFLNQLKSPLILILIFAGIVTLAISHYQDAIFIFVAVVVNSALGFYQENKAERALSELKTYLKQRARVIRDGKEREVGAEELVPGDIIRLAQGDRVPADARVMFANDFQVDEAVLTGESLPVSKSTDASPESAGLSDQTSMIFAGTLVTQGICTAIVCRTNSSTELGKVASLIAASENEKTPLQKAIIKFSVHSSIALGALTLAVFGLGLLAGYSALDMFLTSVAIAVSAIPEGLPISMTVILAVGVERMAKRKGVVRKLVAAEALGSTTVILTDKTGTLTMAKMVMSKIIPVGALDEQKLLTRALTNANVLIENPNDDPDSWRMNGRIMEAALVRAAGLKGMASAEITAKEHILQTMPFNAVQKFSASLVKENGKHIVVFLGAPDILAQRSSLDAKEKEAILRHIEDLALSGERVLGLATKEITDTENFSFSKDTPTHLSFNGLITFRDPIRPGIKHALSRVRGAGVKTVILTGDHRGTAIAVANEIGMDIDDGSALDASELSTLSEEELRARLPHLVVISRVTPFDKLRIAKLFQDMGEVVAMTGDGVNDAPSIKQADVGIAMGSGTEVAQSVADLVLLDDNFETIVAAIEEGRQILSNLRKVLVYLLSNVTDGLILIGGSLLTGLPLPLNALQILWVNFFTDSFPAVSYAFEKEPDSLSHKPVKRGKVQLFDPVMKFLILAIGLSTSILLFVIYYVLMQFNFDETIVRTFIFAAFGTYTLLVALSVRSLDRSIFSYPLFSNKYLNGGILIGLVLMAAAIYVPGLQKVFDTVALPLAWVVGVAVIGLLNVVLIEMAKGFFRYRQKMSSVR</sequence>
<dbReference type="InterPro" id="IPR023298">
    <property type="entry name" value="ATPase_P-typ_TM_dom_sf"/>
</dbReference>
<dbReference type="InterPro" id="IPR018303">
    <property type="entry name" value="ATPase_P-typ_P_site"/>
</dbReference>
<feature type="transmembrane region" description="Helical" evidence="11">
    <location>
        <begin position="277"/>
        <end position="302"/>
    </location>
</feature>
<evidence type="ECO:0000256" key="1">
    <source>
        <dbReference type="ARBA" id="ARBA00004127"/>
    </source>
</evidence>
<dbReference type="InterPro" id="IPR023299">
    <property type="entry name" value="ATPase_P-typ_cyto_dom_N"/>
</dbReference>
<feature type="transmembrane region" description="Helical" evidence="11">
    <location>
        <begin position="87"/>
        <end position="103"/>
    </location>
</feature>
<dbReference type="InterPro" id="IPR008250">
    <property type="entry name" value="ATPase_P-typ_transduc_dom_A_sf"/>
</dbReference>
<evidence type="ECO:0000256" key="9">
    <source>
        <dbReference type="ARBA" id="ARBA00022989"/>
    </source>
</evidence>
<keyword evidence="4 11" id="KW-0812">Transmembrane</keyword>
<dbReference type="Gene3D" id="1.20.1110.10">
    <property type="entry name" value="Calcium-transporting ATPase, transmembrane domain"/>
    <property type="match status" value="2"/>
</dbReference>
<dbReference type="PRINTS" id="PR00119">
    <property type="entry name" value="CATATPASE"/>
</dbReference>
<dbReference type="InterPro" id="IPR044492">
    <property type="entry name" value="P_typ_ATPase_HD_dom"/>
</dbReference>
<dbReference type="GO" id="GO:0005524">
    <property type="term" value="F:ATP binding"/>
    <property type="evidence" value="ECO:0007669"/>
    <property type="project" value="UniProtKB-KW"/>
</dbReference>
<dbReference type="Gene3D" id="3.40.1110.10">
    <property type="entry name" value="Calcium-transporting ATPase, cytoplasmic domain N"/>
    <property type="match status" value="1"/>
</dbReference>
<comment type="subcellular location">
    <subcellularLocation>
        <location evidence="1">Endomembrane system</location>
        <topology evidence="1">Multi-pass membrane protein</topology>
    </subcellularLocation>
</comment>
<feature type="transmembrane region" description="Helical" evidence="11">
    <location>
        <begin position="247"/>
        <end position="271"/>
    </location>
</feature>
<dbReference type="SFLD" id="SFLDG00002">
    <property type="entry name" value="C1.7:_P-type_atpase_like"/>
    <property type="match status" value="1"/>
</dbReference>
<keyword evidence="6" id="KW-0067">ATP-binding</keyword>
<dbReference type="SUPFAM" id="SSF56784">
    <property type="entry name" value="HAD-like"/>
    <property type="match status" value="1"/>
</dbReference>
<comment type="caution">
    <text evidence="13">The sequence shown here is derived from an EMBL/GenBank/DDBJ whole genome shotgun (WGS) entry which is preliminary data.</text>
</comment>
<evidence type="ECO:0000256" key="10">
    <source>
        <dbReference type="ARBA" id="ARBA00023136"/>
    </source>
</evidence>
<accession>A0A1F4Y452</accession>
<dbReference type="InterPro" id="IPR004014">
    <property type="entry name" value="ATPase_P-typ_cation-transptr_N"/>
</dbReference>
<dbReference type="Pfam" id="PF08282">
    <property type="entry name" value="Hydrolase_3"/>
    <property type="match status" value="1"/>
</dbReference>
<dbReference type="InterPro" id="IPR059000">
    <property type="entry name" value="ATPase_P-type_domA"/>
</dbReference>
<evidence type="ECO:0000256" key="11">
    <source>
        <dbReference type="SAM" id="Phobius"/>
    </source>
</evidence>
<dbReference type="GO" id="GO:0005391">
    <property type="term" value="F:P-type sodium:potassium-exchanging transporter activity"/>
    <property type="evidence" value="ECO:0007669"/>
    <property type="project" value="TreeGrafter"/>
</dbReference>
<dbReference type="SUPFAM" id="SSF81653">
    <property type="entry name" value="Calcium ATPase, transduction domain A"/>
    <property type="match status" value="1"/>
</dbReference>
<dbReference type="SUPFAM" id="SSF81660">
    <property type="entry name" value="Metal cation-transporting ATPase, ATP-binding domain N"/>
    <property type="match status" value="1"/>
</dbReference>
<protein>
    <recommendedName>
        <fullName evidence="12">Cation-transporting P-type ATPase N-terminal domain-containing protein</fullName>
    </recommendedName>
</protein>
<evidence type="ECO:0000256" key="6">
    <source>
        <dbReference type="ARBA" id="ARBA00022840"/>
    </source>
</evidence>
<keyword evidence="5" id="KW-0547">Nucleotide-binding</keyword>
<feature type="transmembrane region" description="Helical" evidence="11">
    <location>
        <begin position="694"/>
        <end position="712"/>
    </location>
</feature>
<evidence type="ECO:0000256" key="4">
    <source>
        <dbReference type="ARBA" id="ARBA00022692"/>
    </source>
</evidence>
<dbReference type="GO" id="GO:1902600">
    <property type="term" value="P:proton transmembrane transport"/>
    <property type="evidence" value="ECO:0007669"/>
    <property type="project" value="TreeGrafter"/>
</dbReference>
<dbReference type="GO" id="GO:0006883">
    <property type="term" value="P:intracellular sodium ion homeostasis"/>
    <property type="evidence" value="ECO:0007669"/>
    <property type="project" value="TreeGrafter"/>
</dbReference>
<keyword evidence="3" id="KW-0597">Phosphoprotein</keyword>
<comment type="similarity">
    <text evidence="2">Belongs to the cation transport ATPase (P-type) (TC 3.A.3) family. Type IIA subfamily.</text>
</comment>
<keyword evidence="9 11" id="KW-1133">Transmembrane helix</keyword>
<organism evidence="13 14">
    <name type="scientific">Candidatus Adlerbacteria bacterium RIFOXYC1_FULL_48_26</name>
    <dbReference type="NCBI Taxonomy" id="1797247"/>
    <lineage>
        <taxon>Bacteria</taxon>
        <taxon>Candidatus Adleribacteriota</taxon>
    </lineage>
</organism>
<dbReference type="GO" id="GO:0005886">
    <property type="term" value="C:plasma membrane"/>
    <property type="evidence" value="ECO:0007669"/>
    <property type="project" value="TreeGrafter"/>
</dbReference>
<dbReference type="Gene3D" id="3.40.50.1000">
    <property type="entry name" value="HAD superfamily/HAD-like"/>
    <property type="match status" value="1"/>
</dbReference>
<dbReference type="GO" id="GO:0030007">
    <property type="term" value="P:intracellular potassium ion homeostasis"/>
    <property type="evidence" value="ECO:0007669"/>
    <property type="project" value="TreeGrafter"/>
</dbReference>
<dbReference type="AlphaFoldDB" id="A0A1F4Y452"/>
<dbReference type="Gene3D" id="2.70.150.10">
    <property type="entry name" value="Calcium-transporting ATPase, cytoplasmic transduction domain A"/>
    <property type="match status" value="1"/>
</dbReference>
<dbReference type="SMART" id="SM00831">
    <property type="entry name" value="Cation_ATPase_N"/>
    <property type="match status" value="1"/>
</dbReference>
<dbReference type="Pfam" id="PF00689">
    <property type="entry name" value="Cation_ATPase_C"/>
    <property type="match status" value="1"/>
</dbReference>
<dbReference type="InterPro" id="IPR050510">
    <property type="entry name" value="Cation_transp_ATPase_P-type"/>
</dbReference>
<dbReference type="GO" id="GO:0016887">
    <property type="term" value="F:ATP hydrolysis activity"/>
    <property type="evidence" value="ECO:0007669"/>
    <property type="project" value="InterPro"/>
</dbReference>
<dbReference type="FunFam" id="2.70.150.10:FF:000160">
    <property type="entry name" value="Sarcoplasmic/endoplasmic reticulum calcium ATPase 1"/>
    <property type="match status" value="1"/>
</dbReference>
<dbReference type="PANTHER" id="PTHR43294">
    <property type="entry name" value="SODIUM/POTASSIUM-TRANSPORTING ATPASE SUBUNIT ALPHA"/>
    <property type="match status" value="1"/>
</dbReference>
<feature type="transmembrane region" description="Helical" evidence="11">
    <location>
        <begin position="769"/>
        <end position="790"/>
    </location>
</feature>
<dbReference type="STRING" id="1797247.A2419_01235"/>
<dbReference type="GO" id="GO:0036376">
    <property type="term" value="P:sodium ion export across plasma membrane"/>
    <property type="evidence" value="ECO:0007669"/>
    <property type="project" value="TreeGrafter"/>
</dbReference>
<dbReference type="InterPro" id="IPR023214">
    <property type="entry name" value="HAD_sf"/>
</dbReference>
<keyword evidence="8" id="KW-1278">Translocase</keyword>
<dbReference type="InterPro" id="IPR001757">
    <property type="entry name" value="P_typ_ATPase"/>
</dbReference>
<feature type="domain" description="Cation-transporting P-type ATPase N-terminal" evidence="12">
    <location>
        <begin position="9"/>
        <end position="83"/>
    </location>
</feature>
<dbReference type="GO" id="GO:1990573">
    <property type="term" value="P:potassium ion import across plasma membrane"/>
    <property type="evidence" value="ECO:0007669"/>
    <property type="project" value="TreeGrafter"/>
</dbReference>